<evidence type="ECO:0000256" key="1">
    <source>
        <dbReference type="SAM" id="MobiDB-lite"/>
    </source>
</evidence>
<sequence length="129" mass="14659">MLVWRELLLSSDLSSCSGVGYFSRVSVPMPGRKKEKKDNERTPGTLFLTGKQQDDTLEEGVDSLEKRLGIESGQEKQERRNEVEKQMGEEKEKKARNKDEKQMDGEEKNKTRSRTSGLKLSPGTLPEMP</sequence>
<dbReference type="AlphaFoldDB" id="A0AAV7R370"/>
<feature type="region of interest" description="Disordered" evidence="1">
    <location>
        <begin position="25"/>
        <end position="129"/>
    </location>
</feature>
<evidence type="ECO:0000313" key="2">
    <source>
        <dbReference type="EMBL" id="KAJ1145781.1"/>
    </source>
</evidence>
<dbReference type="Proteomes" id="UP001066276">
    <property type="component" value="Chromosome 6"/>
</dbReference>
<accession>A0AAV7R370</accession>
<comment type="caution">
    <text evidence="2">The sequence shown here is derived from an EMBL/GenBank/DDBJ whole genome shotgun (WGS) entry which is preliminary data.</text>
</comment>
<protein>
    <submittedName>
        <fullName evidence="2">Uncharacterized protein</fullName>
    </submittedName>
</protein>
<gene>
    <name evidence="2" type="ORF">NDU88_012065</name>
</gene>
<proteinExistence type="predicted"/>
<name>A0AAV7R370_PLEWA</name>
<feature type="compositionally biased region" description="Basic and acidic residues" evidence="1">
    <location>
        <begin position="63"/>
        <end position="110"/>
    </location>
</feature>
<evidence type="ECO:0000313" key="3">
    <source>
        <dbReference type="Proteomes" id="UP001066276"/>
    </source>
</evidence>
<dbReference type="EMBL" id="JANPWB010000010">
    <property type="protein sequence ID" value="KAJ1145781.1"/>
    <property type="molecule type" value="Genomic_DNA"/>
</dbReference>
<organism evidence="2 3">
    <name type="scientific">Pleurodeles waltl</name>
    <name type="common">Iberian ribbed newt</name>
    <dbReference type="NCBI Taxonomy" id="8319"/>
    <lineage>
        <taxon>Eukaryota</taxon>
        <taxon>Metazoa</taxon>
        <taxon>Chordata</taxon>
        <taxon>Craniata</taxon>
        <taxon>Vertebrata</taxon>
        <taxon>Euteleostomi</taxon>
        <taxon>Amphibia</taxon>
        <taxon>Batrachia</taxon>
        <taxon>Caudata</taxon>
        <taxon>Salamandroidea</taxon>
        <taxon>Salamandridae</taxon>
        <taxon>Pleurodelinae</taxon>
        <taxon>Pleurodeles</taxon>
    </lineage>
</organism>
<reference evidence="2" key="1">
    <citation type="journal article" date="2022" name="bioRxiv">
        <title>Sequencing and chromosome-scale assembly of the giantPleurodeles waltlgenome.</title>
        <authorList>
            <person name="Brown T."/>
            <person name="Elewa A."/>
            <person name="Iarovenko S."/>
            <person name="Subramanian E."/>
            <person name="Araus A.J."/>
            <person name="Petzold A."/>
            <person name="Susuki M."/>
            <person name="Suzuki K.-i.T."/>
            <person name="Hayashi T."/>
            <person name="Toyoda A."/>
            <person name="Oliveira C."/>
            <person name="Osipova E."/>
            <person name="Leigh N.D."/>
            <person name="Simon A."/>
            <person name="Yun M.H."/>
        </authorList>
    </citation>
    <scope>NUCLEOTIDE SEQUENCE</scope>
    <source>
        <strain evidence="2">20211129_DDA</strain>
        <tissue evidence="2">Liver</tissue>
    </source>
</reference>
<keyword evidence="3" id="KW-1185">Reference proteome</keyword>